<reference evidence="2 3" key="1">
    <citation type="submission" date="2019-02" db="EMBL/GenBank/DDBJ databases">
        <title>Deep-cultivation of Planctomycetes and their phenomic and genomic characterization uncovers novel biology.</title>
        <authorList>
            <person name="Wiegand S."/>
            <person name="Jogler M."/>
            <person name="Boedeker C."/>
            <person name="Pinto D."/>
            <person name="Vollmers J."/>
            <person name="Rivas-Marin E."/>
            <person name="Kohn T."/>
            <person name="Peeters S.H."/>
            <person name="Heuer A."/>
            <person name="Rast P."/>
            <person name="Oberbeckmann S."/>
            <person name="Bunk B."/>
            <person name="Jeske O."/>
            <person name="Meyerdierks A."/>
            <person name="Storesund J.E."/>
            <person name="Kallscheuer N."/>
            <person name="Luecker S."/>
            <person name="Lage O.M."/>
            <person name="Pohl T."/>
            <person name="Merkel B.J."/>
            <person name="Hornburger P."/>
            <person name="Mueller R.-W."/>
            <person name="Bruemmer F."/>
            <person name="Labrenz M."/>
            <person name="Spormann A.M."/>
            <person name="Op den Camp H."/>
            <person name="Overmann J."/>
            <person name="Amann R."/>
            <person name="Jetten M.S.M."/>
            <person name="Mascher T."/>
            <person name="Medema M.H."/>
            <person name="Devos D.P."/>
            <person name="Kaster A.-K."/>
            <person name="Ovreas L."/>
            <person name="Rohde M."/>
            <person name="Galperin M.Y."/>
            <person name="Jogler C."/>
        </authorList>
    </citation>
    <scope>NUCLEOTIDE SEQUENCE [LARGE SCALE GENOMIC DNA]</scope>
    <source>
        <strain evidence="2 3">Pan265</strain>
    </source>
</reference>
<sequence precursor="true">MRCVLILLMVTCLTLAGCASGSEKRTKLIPKGPIPVVRTYNSEVGGPAHQGLYVINSSRGLANAGLIRPDRIEVDFDTEMLILYAMGDKDRRGFWAMIESVFARDGVYVVNTRYNSPGGVPAQGRYRPFAVAVIPRSDITTARPVVRLTTGAPKPVSY</sequence>
<feature type="chain" id="PRO_5021887623" evidence="1">
    <location>
        <begin position="22"/>
        <end position="158"/>
    </location>
</feature>
<dbReference type="AlphaFoldDB" id="A0A518BTI6"/>
<proteinExistence type="predicted"/>
<dbReference type="Proteomes" id="UP000320386">
    <property type="component" value="Chromosome"/>
</dbReference>
<dbReference type="EMBL" id="CP036280">
    <property type="protein sequence ID" value="QDU70275.1"/>
    <property type="molecule type" value="Genomic_DNA"/>
</dbReference>
<evidence type="ECO:0000313" key="3">
    <source>
        <dbReference type="Proteomes" id="UP000320386"/>
    </source>
</evidence>
<evidence type="ECO:0000313" key="2">
    <source>
        <dbReference type="EMBL" id="QDU70275.1"/>
    </source>
</evidence>
<feature type="signal peptide" evidence="1">
    <location>
        <begin position="1"/>
        <end position="21"/>
    </location>
</feature>
<protein>
    <submittedName>
        <fullName evidence="2">Uncharacterized protein</fullName>
    </submittedName>
</protein>
<gene>
    <name evidence="2" type="ORF">Pan265_00980</name>
</gene>
<keyword evidence="3" id="KW-1185">Reference proteome</keyword>
<organism evidence="2 3">
    <name type="scientific">Mucisphaera calidilacus</name>
    <dbReference type="NCBI Taxonomy" id="2527982"/>
    <lineage>
        <taxon>Bacteria</taxon>
        <taxon>Pseudomonadati</taxon>
        <taxon>Planctomycetota</taxon>
        <taxon>Phycisphaerae</taxon>
        <taxon>Phycisphaerales</taxon>
        <taxon>Phycisphaeraceae</taxon>
        <taxon>Mucisphaera</taxon>
    </lineage>
</organism>
<accession>A0A518BTI6</accession>
<keyword evidence="1" id="KW-0732">Signal</keyword>
<name>A0A518BTI6_9BACT</name>
<dbReference type="KEGG" id="mcad:Pan265_00980"/>
<dbReference type="RefSeq" id="WP_145444316.1">
    <property type="nucleotide sequence ID" value="NZ_CP036280.1"/>
</dbReference>
<dbReference type="PROSITE" id="PS51257">
    <property type="entry name" value="PROKAR_LIPOPROTEIN"/>
    <property type="match status" value="1"/>
</dbReference>
<evidence type="ECO:0000256" key="1">
    <source>
        <dbReference type="SAM" id="SignalP"/>
    </source>
</evidence>